<dbReference type="STRING" id="1618477.UR54_C0008G0002"/>
<dbReference type="AlphaFoldDB" id="A0A0G0BAJ1"/>
<sequence length="257" mass="30458">MMESNHDYYYEHVEFLSEKEITDRFYSDGGTIQNLSREDRNIFIGESLEIDLVQAQLAIVASRWNAKMTTEALKNGLNIWDSFYKQFPNYQKDYVKKWVKKAIYSLCFGAGKDLRKKILHNLSSNASEIFHKNIYIVDVLKARNKFIQYIKKNKRIKTVRNKWLSTNELTIPQILALFAQAYEYELIEPIFELYKKNKNNKHGLEMICYEFDGLHLRVKREEDKEEWKRRIIEVVNIKAKNLGIPTKLEINGVCTLN</sequence>
<protein>
    <submittedName>
        <fullName evidence="1">Uncharacterized protein</fullName>
    </submittedName>
</protein>
<comment type="caution">
    <text evidence="1">The sequence shown here is derived from an EMBL/GenBank/DDBJ whole genome shotgun (WGS) entry which is preliminary data.</text>
</comment>
<reference evidence="1 2" key="1">
    <citation type="journal article" date="2015" name="Nature">
        <title>rRNA introns, odd ribosomes, and small enigmatic genomes across a large radiation of phyla.</title>
        <authorList>
            <person name="Brown C.T."/>
            <person name="Hug L.A."/>
            <person name="Thomas B.C."/>
            <person name="Sharon I."/>
            <person name="Castelle C.J."/>
            <person name="Singh A."/>
            <person name="Wilkins M.J."/>
            <person name="Williams K.H."/>
            <person name="Banfield J.F."/>
        </authorList>
    </citation>
    <scope>NUCLEOTIDE SEQUENCE [LARGE SCALE GENOMIC DNA]</scope>
</reference>
<dbReference type="InterPro" id="IPR043502">
    <property type="entry name" value="DNA/RNA_pol_sf"/>
</dbReference>
<accession>A0A0G0BAJ1</accession>
<dbReference type="SUPFAM" id="SSF56672">
    <property type="entry name" value="DNA/RNA polymerases"/>
    <property type="match status" value="1"/>
</dbReference>
<proteinExistence type="predicted"/>
<organism evidence="1 2">
    <name type="scientific">Candidatus Roizmanbacteria bacterium GW2011_GWA2_34_18</name>
    <dbReference type="NCBI Taxonomy" id="1618477"/>
    <lineage>
        <taxon>Bacteria</taxon>
        <taxon>Candidatus Roizmaniibacteriota</taxon>
    </lineage>
</organism>
<evidence type="ECO:0000313" key="2">
    <source>
        <dbReference type="Proteomes" id="UP000034688"/>
    </source>
</evidence>
<gene>
    <name evidence="1" type="ORF">UR54_C0008G0002</name>
</gene>
<name>A0A0G0BAJ1_9BACT</name>
<evidence type="ECO:0000313" key="1">
    <source>
        <dbReference type="EMBL" id="KKP60761.1"/>
    </source>
</evidence>
<dbReference type="EMBL" id="LBPP01000008">
    <property type="protein sequence ID" value="KKP60761.1"/>
    <property type="molecule type" value="Genomic_DNA"/>
</dbReference>
<dbReference type="Proteomes" id="UP000034688">
    <property type="component" value="Unassembled WGS sequence"/>
</dbReference>